<proteinExistence type="predicted"/>
<accession>A0ABY8QF31</accession>
<organism evidence="1 2">
    <name type="scientific">Tropicibacter oceani</name>
    <dbReference type="NCBI Taxonomy" id="3058420"/>
    <lineage>
        <taxon>Bacteria</taxon>
        <taxon>Pseudomonadati</taxon>
        <taxon>Pseudomonadota</taxon>
        <taxon>Alphaproteobacteria</taxon>
        <taxon>Rhodobacterales</taxon>
        <taxon>Roseobacteraceae</taxon>
        <taxon>Tropicibacter</taxon>
    </lineage>
</organism>
<evidence type="ECO:0000313" key="1">
    <source>
        <dbReference type="EMBL" id="WGW03232.1"/>
    </source>
</evidence>
<sequence length="116" mass="12883">MTRETVNAICKALPGAQWSDPWGGGHDAWKVGGKMFATIGAVQDGVSVKTPSIEDAALLIDLGRAEKAPYFHRSWVRLDWTTLPEDELRVRIETSYRIILNSLPKKVQREINAPPA</sequence>
<dbReference type="InterPro" id="IPR038056">
    <property type="entry name" value="YjbR-like_sf"/>
</dbReference>
<dbReference type="InterPro" id="IPR058532">
    <property type="entry name" value="YjbR/MT2646/Rv2570-like"/>
</dbReference>
<dbReference type="Proteomes" id="UP001241605">
    <property type="component" value="Chromosome"/>
</dbReference>
<dbReference type="EMBL" id="CP124616">
    <property type="protein sequence ID" value="WGW03232.1"/>
    <property type="molecule type" value="Genomic_DNA"/>
</dbReference>
<dbReference type="Pfam" id="PF04237">
    <property type="entry name" value="YjbR"/>
    <property type="match status" value="1"/>
</dbReference>
<protein>
    <submittedName>
        <fullName evidence="1">MmcQ/YjbR family DNA-binding protein</fullName>
    </submittedName>
</protein>
<keyword evidence="2" id="KW-1185">Reference proteome</keyword>
<dbReference type="RefSeq" id="WP_282299861.1">
    <property type="nucleotide sequence ID" value="NZ_CP124616.1"/>
</dbReference>
<gene>
    <name evidence="1" type="ORF">QF118_15060</name>
</gene>
<keyword evidence="1" id="KW-0238">DNA-binding</keyword>
<reference evidence="1 2" key="1">
    <citation type="submission" date="2023-05" db="EMBL/GenBank/DDBJ databases">
        <title>YMD87, complete Genome.</title>
        <authorList>
            <person name="Zhang J."/>
            <person name="Xu X."/>
        </authorList>
    </citation>
    <scope>NUCLEOTIDE SEQUENCE [LARGE SCALE GENOMIC DNA]</scope>
    <source>
        <strain evidence="1 2">YMD87</strain>
    </source>
</reference>
<dbReference type="SUPFAM" id="SSF142906">
    <property type="entry name" value="YjbR-like"/>
    <property type="match status" value="1"/>
</dbReference>
<dbReference type="GO" id="GO:0003677">
    <property type="term" value="F:DNA binding"/>
    <property type="evidence" value="ECO:0007669"/>
    <property type="project" value="UniProtKB-KW"/>
</dbReference>
<dbReference type="Gene3D" id="3.90.1150.30">
    <property type="match status" value="1"/>
</dbReference>
<name>A0ABY8QF31_9RHOB</name>
<evidence type="ECO:0000313" key="2">
    <source>
        <dbReference type="Proteomes" id="UP001241605"/>
    </source>
</evidence>